<keyword evidence="13" id="KW-1185">Reference proteome</keyword>
<keyword evidence="5" id="KW-0479">Metal-binding</keyword>
<proteinExistence type="inferred from homology"/>
<dbReference type="EC" id="2.5.1.10" evidence="2"/>
<dbReference type="GO" id="GO:0045337">
    <property type="term" value="P:farnesyl diphosphate biosynthetic process"/>
    <property type="evidence" value="ECO:0007669"/>
    <property type="project" value="TreeGrafter"/>
</dbReference>
<evidence type="ECO:0000256" key="6">
    <source>
        <dbReference type="ARBA" id="ARBA00022842"/>
    </source>
</evidence>
<evidence type="ECO:0000256" key="2">
    <source>
        <dbReference type="ARBA" id="ARBA00012439"/>
    </source>
</evidence>
<dbReference type="SFLD" id="SFLDS00005">
    <property type="entry name" value="Isoprenoid_Synthase_Type_I"/>
    <property type="match status" value="1"/>
</dbReference>
<dbReference type="GO" id="GO:0004337">
    <property type="term" value="F:(2E,6E)-farnesyl diphosphate synthase activity"/>
    <property type="evidence" value="ECO:0007669"/>
    <property type="project" value="UniProtKB-EC"/>
</dbReference>
<dbReference type="EC" id="2.5.1.1" evidence="3"/>
<evidence type="ECO:0000256" key="1">
    <source>
        <dbReference type="ARBA" id="ARBA00001946"/>
    </source>
</evidence>
<dbReference type="EMBL" id="JAKELL010000117">
    <property type="protein sequence ID" value="KAH8981411.1"/>
    <property type="molecule type" value="Genomic_DNA"/>
</dbReference>
<dbReference type="PROSITE" id="PS00444">
    <property type="entry name" value="POLYPRENYL_SYNTHASE_2"/>
    <property type="match status" value="1"/>
</dbReference>
<protein>
    <recommendedName>
        <fullName evidence="10">(2E,6E)-farnesyl diphosphate synthase</fullName>
        <ecNumber evidence="3">2.5.1.1</ecNumber>
        <ecNumber evidence="2">2.5.1.10</ecNumber>
    </recommendedName>
    <alternativeName>
        <fullName evidence="9">Dimethylallyltranstransferase</fullName>
    </alternativeName>
    <alternativeName>
        <fullName evidence="8">Farnesyl diphosphate synthase</fullName>
    </alternativeName>
    <alternativeName>
        <fullName evidence="7">Geranyltranstransferase</fullName>
    </alternativeName>
</protein>
<dbReference type="InterPro" id="IPR039702">
    <property type="entry name" value="FPS1-like"/>
</dbReference>
<accession>A0AAD4L5Q9</accession>
<dbReference type="CDD" id="cd00685">
    <property type="entry name" value="Trans_IPPS_HT"/>
    <property type="match status" value="1"/>
</dbReference>
<dbReference type="InterPro" id="IPR008949">
    <property type="entry name" value="Isoprenoid_synthase_dom_sf"/>
</dbReference>
<evidence type="ECO:0000256" key="9">
    <source>
        <dbReference type="ARBA" id="ARBA00032448"/>
    </source>
</evidence>
<evidence type="ECO:0000256" key="10">
    <source>
        <dbReference type="ARBA" id="ARBA00032873"/>
    </source>
</evidence>
<reference evidence="12" key="1">
    <citation type="submission" date="2022-01" db="EMBL/GenBank/DDBJ databases">
        <title>Comparative genomics reveals a dynamic genome evolution in the ectomycorrhizal milk-cap (Lactarius) mushrooms.</title>
        <authorList>
            <consortium name="DOE Joint Genome Institute"/>
            <person name="Lebreton A."/>
            <person name="Tang N."/>
            <person name="Kuo A."/>
            <person name="LaButti K."/>
            <person name="Drula E."/>
            <person name="Barry K."/>
            <person name="Clum A."/>
            <person name="Lipzen A."/>
            <person name="Mousain D."/>
            <person name="Ng V."/>
            <person name="Wang R."/>
            <person name="Wang X."/>
            <person name="Dai Y."/>
            <person name="Henrissat B."/>
            <person name="Grigoriev I.V."/>
            <person name="Guerin-Laguette A."/>
            <person name="Yu F."/>
            <person name="Martin F.M."/>
        </authorList>
    </citation>
    <scope>NUCLEOTIDE SEQUENCE</scope>
    <source>
        <strain evidence="12">QP</strain>
    </source>
</reference>
<dbReference type="SUPFAM" id="SSF48576">
    <property type="entry name" value="Terpenoid synthases"/>
    <property type="match status" value="1"/>
</dbReference>
<evidence type="ECO:0000313" key="12">
    <source>
        <dbReference type="EMBL" id="KAH8981411.1"/>
    </source>
</evidence>
<organism evidence="12 13">
    <name type="scientific">Lactarius akahatsu</name>
    <dbReference type="NCBI Taxonomy" id="416441"/>
    <lineage>
        <taxon>Eukaryota</taxon>
        <taxon>Fungi</taxon>
        <taxon>Dikarya</taxon>
        <taxon>Basidiomycota</taxon>
        <taxon>Agaricomycotina</taxon>
        <taxon>Agaricomycetes</taxon>
        <taxon>Russulales</taxon>
        <taxon>Russulaceae</taxon>
        <taxon>Lactarius</taxon>
    </lineage>
</organism>
<comment type="cofactor">
    <cofactor evidence="1">
        <name>Mg(2+)</name>
        <dbReference type="ChEBI" id="CHEBI:18420"/>
    </cofactor>
</comment>
<evidence type="ECO:0000313" key="13">
    <source>
        <dbReference type="Proteomes" id="UP001201163"/>
    </source>
</evidence>
<gene>
    <name evidence="12" type="ORF">EDB92DRAFT_188465</name>
</gene>
<dbReference type="Gene3D" id="1.10.600.10">
    <property type="entry name" value="Farnesyl Diphosphate Synthase"/>
    <property type="match status" value="1"/>
</dbReference>
<sequence>MANIATSPAPSYTPFPPSGVEEVVGRKRFEAVYTVVLDDLLDNFRKHNMPEKVIEYCLHSMNYNVPGGKLNRGLSVVDSVAILKGRELTDEEYFKAAVLGWTVEWMQAYFLVADDIMDSSITRRGQPCWYLLEGIGSRVINEVLIMEGAIFQLIRKHFRTEPFYVDIIDLLHEVTYQTEMGQLVDLITAPENNVDLSKFSLARHSTIVVYKTAIYSFYLPVALALLLCGFPVEKRNESDPDYFKIALDILVPIGEYFQIQDDYLDYSGTPEQIGKIGTDIVDNKCSWCINTALARANPTQRAILDANYGRKDLEAEARVREVFCEVGVDAVYVEYEAQSYARINALIDAVPEVQNPNGDAVLRRTVFRAFLDKIYKRTK</sequence>
<name>A0AAD4L5Q9_9AGAM</name>
<evidence type="ECO:0000256" key="11">
    <source>
        <dbReference type="RuleBase" id="RU004466"/>
    </source>
</evidence>
<dbReference type="Proteomes" id="UP001201163">
    <property type="component" value="Unassembled WGS sequence"/>
</dbReference>
<evidence type="ECO:0000256" key="5">
    <source>
        <dbReference type="ARBA" id="ARBA00022723"/>
    </source>
</evidence>
<comment type="caution">
    <text evidence="12">The sequence shown here is derived from an EMBL/GenBank/DDBJ whole genome shotgun (WGS) entry which is preliminary data.</text>
</comment>
<dbReference type="PANTHER" id="PTHR11525:SF0">
    <property type="entry name" value="FARNESYL PYROPHOSPHATE SYNTHASE"/>
    <property type="match status" value="1"/>
</dbReference>
<evidence type="ECO:0000256" key="3">
    <source>
        <dbReference type="ARBA" id="ARBA00012833"/>
    </source>
</evidence>
<comment type="similarity">
    <text evidence="11">Belongs to the FPP/GGPP synthase family.</text>
</comment>
<dbReference type="GO" id="GO:0046872">
    <property type="term" value="F:metal ion binding"/>
    <property type="evidence" value="ECO:0007669"/>
    <property type="project" value="UniProtKB-KW"/>
</dbReference>
<dbReference type="GO" id="GO:0004161">
    <property type="term" value="F:dimethylallyltranstransferase activity"/>
    <property type="evidence" value="ECO:0007669"/>
    <property type="project" value="UniProtKB-EC"/>
</dbReference>
<dbReference type="InterPro" id="IPR000092">
    <property type="entry name" value="Polyprenyl_synt"/>
</dbReference>
<keyword evidence="6" id="KW-0460">Magnesium</keyword>
<dbReference type="PANTHER" id="PTHR11525">
    <property type="entry name" value="FARNESYL-PYROPHOSPHATE SYNTHETASE"/>
    <property type="match status" value="1"/>
</dbReference>
<dbReference type="PROSITE" id="PS00723">
    <property type="entry name" value="POLYPRENYL_SYNTHASE_1"/>
    <property type="match status" value="1"/>
</dbReference>
<evidence type="ECO:0000256" key="8">
    <source>
        <dbReference type="ARBA" id="ARBA00032424"/>
    </source>
</evidence>
<dbReference type="AlphaFoldDB" id="A0AAD4L5Q9"/>
<dbReference type="Pfam" id="PF00348">
    <property type="entry name" value="polyprenyl_synt"/>
    <property type="match status" value="1"/>
</dbReference>
<evidence type="ECO:0000256" key="4">
    <source>
        <dbReference type="ARBA" id="ARBA00022679"/>
    </source>
</evidence>
<evidence type="ECO:0000256" key="7">
    <source>
        <dbReference type="ARBA" id="ARBA00032380"/>
    </source>
</evidence>
<dbReference type="GO" id="GO:0005737">
    <property type="term" value="C:cytoplasm"/>
    <property type="evidence" value="ECO:0007669"/>
    <property type="project" value="TreeGrafter"/>
</dbReference>
<dbReference type="InterPro" id="IPR033749">
    <property type="entry name" value="Polyprenyl_synt_CS"/>
</dbReference>
<keyword evidence="4 11" id="KW-0808">Transferase</keyword>